<sequence length="193" mass="22636">MESFDTSNEITYNTKKFVSLDAEGFFHKLHGRSIVYECGFDPDAIFENEFWDIVDLYGWMEFSVQSQRLAVPSAVHEFFASLKFSEEDKVYVIGREIEISSSVISKYYNVPFVANDEIELLDNRNFKGVNIDSIMLYLIEERGEWEREKAFRPTLDTMSQHRRLDVTTWRAKWRKCKIAFDVAALSKGFTTYP</sequence>
<reference evidence="1 2" key="1">
    <citation type="journal article" date="2019" name="Genome Biol. Evol.">
        <title>Insights into the evolution of the New World diploid cottons (Gossypium, subgenus Houzingenia) based on genome sequencing.</title>
        <authorList>
            <person name="Grover C.E."/>
            <person name="Arick M.A. 2nd"/>
            <person name="Thrash A."/>
            <person name="Conover J.L."/>
            <person name="Sanders W.S."/>
            <person name="Peterson D.G."/>
            <person name="Frelichowski J.E."/>
            <person name="Scheffler J.A."/>
            <person name="Scheffler B.E."/>
            <person name="Wendel J.F."/>
        </authorList>
    </citation>
    <scope>NUCLEOTIDE SEQUENCE [LARGE SCALE GENOMIC DNA]</scope>
    <source>
        <strain evidence="1">27</strain>
        <tissue evidence="1">Leaf</tissue>
    </source>
</reference>
<evidence type="ECO:0000313" key="2">
    <source>
        <dbReference type="Proteomes" id="UP000593561"/>
    </source>
</evidence>
<accession>A0A7J8TJY1</accession>
<protein>
    <submittedName>
        <fullName evidence="1">Uncharacterized protein</fullName>
    </submittedName>
</protein>
<comment type="caution">
    <text evidence="1">The sequence shown here is derived from an EMBL/GenBank/DDBJ whole genome shotgun (WGS) entry which is preliminary data.</text>
</comment>
<name>A0A7J8TJY1_GOSDV</name>
<dbReference type="Proteomes" id="UP000593561">
    <property type="component" value="Unassembled WGS sequence"/>
</dbReference>
<dbReference type="AlphaFoldDB" id="A0A7J8TJY1"/>
<gene>
    <name evidence="1" type="ORF">Godav_024590</name>
</gene>
<keyword evidence="2" id="KW-1185">Reference proteome</keyword>
<evidence type="ECO:0000313" key="1">
    <source>
        <dbReference type="EMBL" id="MBA0638528.1"/>
    </source>
</evidence>
<proteinExistence type="predicted"/>
<organism evidence="1 2">
    <name type="scientific">Gossypium davidsonii</name>
    <name type="common">Davidson's cotton</name>
    <name type="synonym">Gossypium klotzschianum subsp. davidsonii</name>
    <dbReference type="NCBI Taxonomy" id="34287"/>
    <lineage>
        <taxon>Eukaryota</taxon>
        <taxon>Viridiplantae</taxon>
        <taxon>Streptophyta</taxon>
        <taxon>Embryophyta</taxon>
        <taxon>Tracheophyta</taxon>
        <taxon>Spermatophyta</taxon>
        <taxon>Magnoliopsida</taxon>
        <taxon>eudicotyledons</taxon>
        <taxon>Gunneridae</taxon>
        <taxon>Pentapetalae</taxon>
        <taxon>rosids</taxon>
        <taxon>malvids</taxon>
        <taxon>Malvales</taxon>
        <taxon>Malvaceae</taxon>
        <taxon>Malvoideae</taxon>
        <taxon>Gossypium</taxon>
    </lineage>
</organism>
<dbReference type="EMBL" id="JABFAC010250734">
    <property type="protein sequence ID" value="MBA0638528.1"/>
    <property type="molecule type" value="Genomic_DNA"/>
</dbReference>